<evidence type="ECO:0000256" key="1">
    <source>
        <dbReference type="SAM" id="SignalP"/>
    </source>
</evidence>
<dbReference type="InterPro" id="IPR024311">
    <property type="entry name" value="Lipocalin-like"/>
</dbReference>
<dbReference type="Proteomes" id="UP000004956">
    <property type="component" value="Unassembled WGS sequence"/>
</dbReference>
<organism evidence="3 4">
    <name type="scientific">Sutterella parvirubra YIT 11816</name>
    <dbReference type="NCBI Taxonomy" id="762967"/>
    <lineage>
        <taxon>Bacteria</taxon>
        <taxon>Pseudomonadati</taxon>
        <taxon>Pseudomonadota</taxon>
        <taxon>Betaproteobacteria</taxon>
        <taxon>Burkholderiales</taxon>
        <taxon>Sutterellaceae</taxon>
        <taxon>Sutterella</taxon>
    </lineage>
</organism>
<dbReference type="EMBL" id="AFBQ01000233">
    <property type="protein sequence ID" value="EHY31057.1"/>
    <property type="molecule type" value="Genomic_DNA"/>
</dbReference>
<dbReference type="PATRIC" id="fig|762967.3.peg.1230"/>
<gene>
    <name evidence="3" type="ORF">HMPREF9440_01565</name>
</gene>
<evidence type="ECO:0000313" key="3">
    <source>
        <dbReference type="EMBL" id="EHY31057.1"/>
    </source>
</evidence>
<keyword evidence="1" id="KW-0732">Signal</keyword>
<sequence>MLHDRRTSLILLAATSLLGSALLSGCGAMADTWERGLPMPGFSVTGGTAGEDPGKDYVPSMEVDPAKLVGGWEEPVPGQPGRFQGYRLNKDGTASSINMATLAVNRWSVKGDILTLYGDSIGNGITIPFAMEYLIEEVTPNTLKIRQGSLEHHFEKVL</sequence>
<dbReference type="AlphaFoldDB" id="H3KFP6"/>
<evidence type="ECO:0000259" key="2">
    <source>
        <dbReference type="Pfam" id="PF12702"/>
    </source>
</evidence>
<feature type="domain" description="Lipocalin-like" evidence="2">
    <location>
        <begin position="66"/>
        <end position="156"/>
    </location>
</feature>
<dbReference type="RefSeq" id="WP_008542585.1">
    <property type="nucleotide sequence ID" value="NZ_JH604983.1"/>
</dbReference>
<feature type="chain" id="PRO_5003588957" description="Lipocalin-like domain-containing protein" evidence="1">
    <location>
        <begin position="31"/>
        <end position="158"/>
    </location>
</feature>
<dbReference type="Gene3D" id="2.40.128.280">
    <property type="match status" value="1"/>
</dbReference>
<dbReference type="PROSITE" id="PS51257">
    <property type="entry name" value="PROKAR_LIPOPROTEIN"/>
    <property type="match status" value="1"/>
</dbReference>
<name>H3KFP6_9BURK</name>
<reference evidence="3 4" key="1">
    <citation type="submission" date="2011-11" db="EMBL/GenBank/DDBJ databases">
        <authorList>
            <person name="Weinstock G."/>
            <person name="Sodergren E."/>
            <person name="Clifton S."/>
            <person name="Fulton L."/>
            <person name="Fulton B."/>
            <person name="Courtney L."/>
            <person name="Fronick C."/>
            <person name="Harrison M."/>
            <person name="Strong C."/>
            <person name="Farmer C."/>
            <person name="Delahaunty K."/>
            <person name="Markovic C."/>
            <person name="Hall O."/>
            <person name="Minx P."/>
            <person name="Tomlinson C."/>
            <person name="Mitreva M."/>
            <person name="Hou S."/>
            <person name="Chen J."/>
            <person name="Wollam A."/>
            <person name="Pepin K.H."/>
            <person name="Johnson M."/>
            <person name="Bhonagiri V."/>
            <person name="Zhang X."/>
            <person name="Suruliraj S."/>
            <person name="Warren W."/>
            <person name="Chinwalla A."/>
            <person name="Mardis E.R."/>
            <person name="Wilson R.K."/>
        </authorList>
    </citation>
    <scope>NUCLEOTIDE SEQUENCE [LARGE SCALE GENOMIC DNA]</scope>
    <source>
        <strain evidence="3 4">YIT 11816</strain>
    </source>
</reference>
<proteinExistence type="predicted"/>
<dbReference type="Pfam" id="PF12702">
    <property type="entry name" value="Lipocalin_3"/>
    <property type="match status" value="1"/>
</dbReference>
<feature type="signal peptide" evidence="1">
    <location>
        <begin position="1"/>
        <end position="30"/>
    </location>
</feature>
<comment type="caution">
    <text evidence="3">The sequence shown here is derived from an EMBL/GenBank/DDBJ whole genome shotgun (WGS) entry which is preliminary data.</text>
</comment>
<keyword evidence="4" id="KW-1185">Reference proteome</keyword>
<protein>
    <recommendedName>
        <fullName evidence="2">Lipocalin-like domain-containing protein</fullName>
    </recommendedName>
</protein>
<accession>H3KFP6</accession>
<evidence type="ECO:0000313" key="4">
    <source>
        <dbReference type="Proteomes" id="UP000004956"/>
    </source>
</evidence>
<dbReference type="HOGENOM" id="CLU_150714_0_0_4"/>